<dbReference type="InterPro" id="IPR036890">
    <property type="entry name" value="HATPase_C_sf"/>
</dbReference>
<feature type="compositionally biased region" description="Low complexity" evidence="2">
    <location>
        <begin position="25"/>
        <end position="36"/>
    </location>
</feature>
<name>A0A3N4RT28_9ACTN</name>
<dbReference type="AlphaFoldDB" id="A0A3N4RT28"/>
<evidence type="ECO:0000313" key="5">
    <source>
        <dbReference type="Proteomes" id="UP000266906"/>
    </source>
</evidence>
<gene>
    <name evidence="4" type="ORF">EDD38_4913</name>
</gene>
<sequence length="174" mass="18437">MAARPADPADPAGPRGSTDPKDPADSAGPADRPAPGRAERRCLPLATAPGAVARSREFTRSALRAWGWLPGEDDRTRTAAEDVLLMTSELVTNACQHAAGPYALELTRHGPLLRVEVRDADDRPPTLSLHREAARPGGHGLLVVDRLSAAWGSEPVEGGGKTVWLEIVRPPAEP</sequence>
<evidence type="ECO:0000256" key="2">
    <source>
        <dbReference type="SAM" id="MobiDB-lite"/>
    </source>
</evidence>
<dbReference type="SUPFAM" id="SSF55874">
    <property type="entry name" value="ATPase domain of HSP90 chaperone/DNA topoisomerase II/histidine kinase"/>
    <property type="match status" value="1"/>
</dbReference>
<dbReference type="EMBL" id="RKQG01000001">
    <property type="protein sequence ID" value="RPE36538.1"/>
    <property type="molecule type" value="Genomic_DNA"/>
</dbReference>
<dbReference type="Proteomes" id="UP000266906">
    <property type="component" value="Unassembled WGS sequence"/>
</dbReference>
<dbReference type="InterPro" id="IPR003594">
    <property type="entry name" value="HATPase_dom"/>
</dbReference>
<evidence type="ECO:0000259" key="3">
    <source>
        <dbReference type="Pfam" id="PF13581"/>
    </source>
</evidence>
<dbReference type="PANTHER" id="PTHR35526:SF3">
    <property type="entry name" value="ANTI-SIGMA-F FACTOR RSBW"/>
    <property type="match status" value="1"/>
</dbReference>
<dbReference type="InterPro" id="IPR050267">
    <property type="entry name" value="Anti-sigma-factor_SerPK"/>
</dbReference>
<feature type="domain" description="Histidine kinase/HSP90-like ATPase" evidence="3">
    <location>
        <begin position="48"/>
        <end position="165"/>
    </location>
</feature>
<dbReference type="CDD" id="cd16936">
    <property type="entry name" value="HATPase_RsbW-like"/>
    <property type="match status" value="1"/>
</dbReference>
<keyword evidence="5" id="KW-1185">Reference proteome</keyword>
<dbReference type="GO" id="GO:0004674">
    <property type="term" value="F:protein serine/threonine kinase activity"/>
    <property type="evidence" value="ECO:0007669"/>
    <property type="project" value="UniProtKB-KW"/>
</dbReference>
<dbReference type="PANTHER" id="PTHR35526">
    <property type="entry name" value="ANTI-SIGMA-F FACTOR RSBW-RELATED"/>
    <property type="match status" value="1"/>
</dbReference>
<dbReference type="Pfam" id="PF13581">
    <property type="entry name" value="HATPase_c_2"/>
    <property type="match status" value="1"/>
</dbReference>
<protein>
    <submittedName>
        <fullName evidence="4">Histidine kinase-like protein</fullName>
    </submittedName>
</protein>
<accession>A0A3N4RT28</accession>
<dbReference type="Gene3D" id="3.30.565.10">
    <property type="entry name" value="Histidine kinase-like ATPase, C-terminal domain"/>
    <property type="match status" value="1"/>
</dbReference>
<proteinExistence type="predicted"/>
<keyword evidence="1" id="KW-0723">Serine/threonine-protein kinase</keyword>
<feature type="compositionally biased region" description="Low complexity" evidence="2">
    <location>
        <begin position="1"/>
        <end position="16"/>
    </location>
</feature>
<evidence type="ECO:0000313" key="4">
    <source>
        <dbReference type="EMBL" id="RPE36538.1"/>
    </source>
</evidence>
<evidence type="ECO:0000256" key="1">
    <source>
        <dbReference type="ARBA" id="ARBA00022527"/>
    </source>
</evidence>
<keyword evidence="4" id="KW-0418">Kinase</keyword>
<organism evidence="4 5">
    <name type="scientific">Kitasatospora cineracea</name>
    <dbReference type="NCBI Taxonomy" id="88074"/>
    <lineage>
        <taxon>Bacteria</taxon>
        <taxon>Bacillati</taxon>
        <taxon>Actinomycetota</taxon>
        <taxon>Actinomycetes</taxon>
        <taxon>Kitasatosporales</taxon>
        <taxon>Streptomycetaceae</taxon>
        <taxon>Kitasatospora</taxon>
    </lineage>
</organism>
<comment type="caution">
    <text evidence="4">The sequence shown here is derived from an EMBL/GenBank/DDBJ whole genome shotgun (WGS) entry which is preliminary data.</text>
</comment>
<keyword evidence="4" id="KW-0808">Transferase</keyword>
<dbReference type="RefSeq" id="WP_123819528.1">
    <property type="nucleotide sequence ID" value="NZ_RKQG01000001.1"/>
</dbReference>
<reference evidence="4 5" key="1">
    <citation type="submission" date="2018-11" db="EMBL/GenBank/DDBJ databases">
        <title>Sequencing the genomes of 1000 actinobacteria strains.</title>
        <authorList>
            <person name="Klenk H.-P."/>
        </authorList>
    </citation>
    <scope>NUCLEOTIDE SEQUENCE [LARGE SCALE GENOMIC DNA]</scope>
    <source>
        <strain evidence="4 5">DSM 44781</strain>
    </source>
</reference>
<feature type="region of interest" description="Disordered" evidence="2">
    <location>
        <begin position="1"/>
        <end position="40"/>
    </location>
</feature>